<organism evidence="2">
    <name type="scientific">Dulem virus 74</name>
    <dbReference type="NCBI Taxonomy" id="3145785"/>
    <lineage>
        <taxon>Viruses</taxon>
        <taxon>Monodnaviria</taxon>
        <taxon>Loebvirae</taxon>
        <taxon>Hofneiviricota</taxon>
        <taxon>Faserviricetes</taxon>
        <taxon>Tubulavirales</taxon>
        <taxon>Inoviridae</taxon>
        <taxon>Inovirus</taxon>
    </lineage>
</organism>
<proteinExistence type="predicted"/>
<accession>A0AAU8B1Z6</accession>
<keyword evidence="1" id="KW-0812">Transmembrane</keyword>
<protein>
    <submittedName>
        <fullName evidence="2">Uncharacterized protein</fullName>
    </submittedName>
</protein>
<keyword evidence="1" id="KW-0472">Membrane</keyword>
<feature type="transmembrane region" description="Helical" evidence="1">
    <location>
        <begin position="39"/>
        <end position="60"/>
    </location>
</feature>
<keyword evidence="1" id="KW-1133">Transmembrane helix</keyword>
<evidence type="ECO:0000313" key="2">
    <source>
        <dbReference type="EMBL" id="XCD06045.1"/>
    </source>
</evidence>
<evidence type="ECO:0000256" key="1">
    <source>
        <dbReference type="SAM" id="Phobius"/>
    </source>
</evidence>
<dbReference type="EMBL" id="PP511626">
    <property type="protein sequence ID" value="XCD06045.1"/>
    <property type="molecule type" value="Genomic_DNA"/>
</dbReference>
<name>A0AAU8B1Z6_9VIRU</name>
<sequence length="63" mass="6601">MGEPEVSAMTAFLTDLTAAFTKILGCVTEAATTIVGSPFLLFTVIFLFAGGVIGIMGRMLSRN</sequence>
<reference evidence="2" key="1">
    <citation type="submission" date="2024-03" db="EMBL/GenBank/DDBJ databases">
        <title>Diverse circular DNA viruses in blood, oral, and fecal samples of captive lemurs.</title>
        <authorList>
            <person name="Paietta E.N."/>
            <person name="Kraberger S."/>
            <person name="Lund M.C."/>
            <person name="Custer J.M."/>
            <person name="Vargas K.M."/>
            <person name="Ehmke E.E."/>
            <person name="Yoder A.D."/>
            <person name="Varsani A."/>
        </authorList>
    </citation>
    <scope>NUCLEOTIDE SEQUENCE</scope>
    <source>
        <strain evidence="2">Duke_25FF_1213</strain>
    </source>
</reference>